<keyword evidence="1" id="KW-0805">Transcription regulation</keyword>
<dbReference type="GO" id="GO:0003677">
    <property type="term" value="F:DNA binding"/>
    <property type="evidence" value="ECO:0007669"/>
    <property type="project" value="UniProtKB-KW"/>
</dbReference>
<dbReference type="CDD" id="cd01392">
    <property type="entry name" value="HTH_LacI"/>
    <property type="match status" value="1"/>
</dbReference>
<dbReference type="InterPro" id="IPR000843">
    <property type="entry name" value="HTH_LacI"/>
</dbReference>
<accession>A0ABR8QB73</accession>
<dbReference type="Gene3D" id="1.10.260.40">
    <property type="entry name" value="lambda repressor-like DNA-binding domains"/>
    <property type="match status" value="1"/>
</dbReference>
<dbReference type="Gene3D" id="3.40.50.2300">
    <property type="match status" value="2"/>
</dbReference>
<evidence type="ECO:0000256" key="3">
    <source>
        <dbReference type="ARBA" id="ARBA00023163"/>
    </source>
</evidence>
<dbReference type="EMBL" id="JACSQV010000003">
    <property type="protein sequence ID" value="MBD7917681.1"/>
    <property type="molecule type" value="Genomic_DNA"/>
</dbReference>
<dbReference type="PANTHER" id="PTHR30146:SF138">
    <property type="entry name" value="TRANSCRIPTIONAL REGULATORY PROTEIN"/>
    <property type="match status" value="1"/>
</dbReference>
<dbReference type="Pfam" id="PF00356">
    <property type="entry name" value="LacI"/>
    <property type="match status" value="1"/>
</dbReference>
<dbReference type="SUPFAM" id="SSF53822">
    <property type="entry name" value="Periplasmic binding protein-like I"/>
    <property type="match status" value="1"/>
</dbReference>
<protein>
    <submittedName>
        <fullName evidence="5">LacI family DNA-binding transcriptional regulator</fullName>
    </submittedName>
</protein>
<dbReference type="SUPFAM" id="SSF47413">
    <property type="entry name" value="lambda repressor-like DNA-binding domains"/>
    <property type="match status" value="1"/>
</dbReference>
<dbReference type="InterPro" id="IPR010982">
    <property type="entry name" value="Lambda_DNA-bd_dom_sf"/>
</dbReference>
<dbReference type="RefSeq" id="WP_191781049.1">
    <property type="nucleotide sequence ID" value="NZ_JACSQV010000003.1"/>
</dbReference>
<dbReference type="SMART" id="SM00354">
    <property type="entry name" value="HTH_LACI"/>
    <property type="match status" value="1"/>
</dbReference>
<comment type="caution">
    <text evidence="5">The sequence shown here is derived from an EMBL/GenBank/DDBJ whole genome shotgun (WGS) entry which is preliminary data.</text>
</comment>
<dbReference type="PROSITE" id="PS50932">
    <property type="entry name" value="HTH_LACI_2"/>
    <property type="match status" value="1"/>
</dbReference>
<evidence type="ECO:0000256" key="1">
    <source>
        <dbReference type="ARBA" id="ARBA00023015"/>
    </source>
</evidence>
<dbReference type="InterPro" id="IPR046335">
    <property type="entry name" value="LacI/GalR-like_sensor"/>
</dbReference>
<dbReference type="Pfam" id="PF13377">
    <property type="entry name" value="Peripla_BP_3"/>
    <property type="match status" value="1"/>
</dbReference>
<evidence type="ECO:0000259" key="4">
    <source>
        <dbReference type="PROSITE" id="PS50932"/>
    </source>
</evidence>
<proteinExistence type="predicted"/>
<evidence type="ECO:0000313" key="6">
    <source>
        <dbReference type="Proteomes" id="UP000604241"/>
    </source>
</evidence>
<evidence type="ECO:0000256" key="2">
    <source>
        <dbReference type="ARBA" id="ARBA00023125"/>
    </source>
</evidence>
<keyword evidence="6" id="KW-1185">Reference proteome</keyword>
<dbReference type="PANTHER" id="PTHR30146">
    <property type="entry name" value="LACI-RELATED TRANSCRIPTIONAL REPRESSOR"/>
    <property type="match status" value="1"/>
</dbReference>
<name>A0ABR8QB73_9CELL</name>
<organism evidence="5 6">
    <name type="scientific">Cellulomonas avistercoris</name>
    <dbReference type="NCBI Taxonomy" id="2762242"/>
    <lineage>
        <taxon>Bacteria</taxon>
        <taxon>Bacillati</taxon>
        <taxon>Actinomycetota</taxon>
        <taxon>Actinomycetes</taxon>
        <taxon>Micrococcales</taxon>
        <taxon>Cellulomonadaceae</taxon>
        <taxon>Cellulomonas</taxon>
    </lineage>
</organism>
<dbReference type="InterPro" id="IPR028082">
    <property type="entry name" value="Peripla_BP_I"/>
</dbReference>
<gene>
    <name evidence="5" type="ORF">H9657_05215</name>
</gene>
<keyword evidence="3" id="KW-0804">Transcription</keyword>
<keyword evidence="2 5" id="KW-0238">DNA-binding</keyword>
<evidence type="ECO:0000313" key="5">
    <source>
        <dbReference type="EMBL" id="MBD7917681.1"/>
    </source>
</evidence>
<reference evidence="5 6" key="1">
    <citation type="submission" date="2020-08" db="EMBL/GenBank/DDBJ databases">
        <title>A Genomic Blueprint of the Chicken Gut Microbiome.</title>
        <authorList>
            <person name="Gilroy R."/>
            <person name="Ravi A."/>
            <person name="Getino M."/>
            <person name="Pursley I."/>
            <person name="Horton D.L."/>
            <person name="Alikhan N.-F."/>
            <person name="Baker D."/>
            <person name="Gharbi K."/>
            <person name="Hall N."/>
            <person name="Watson M."/>
            <person name="Adriaenssens E.M."/>
            <person name="Foster-Nyarko E."/>
            <person name="Jarju S."/>
            <person name="Secka A."/>
            <person name="Antonio M."/>
            <person name="Oren A."/>
            <person name="Chaudhuri R."/>
            <person name="La Ragione R.M."/>
            <person name="Hildebrand F."/>
            <person name="Pallen M.J."/>
        </authorList>
    </citation>
    <scope>NUCLEOTIDE SEQUENCE [LARGE SCALE GENOMIC DNA]</scope>
    <source>
        <strain evidence="5 6">Sa3CUA2</strain>
    </source>
</reference>
<sequence length="354" mass="36629">MERVTLQTVADAVGVSRMTVSNAFSRPDQLSGALRERILATATELGYAGPHPTARALARRSTGAVGVVLTDALGAAFRDPAAAAFFGALAEELAPTGLAVSLVPAAAVGGHLHARDLPVDGAVVYGCAEEPEALRWLTLRRLPLVFVDQLPLPGSPGILVDDAAGGRLAVTHLTALGHRDIVVLTADPARRTPGWRTTPVSENASHVARERTSGAVTALEAAGLPARVYELANNHPDDVDAGVRALLADPYRPTGVVCFSDLMAAALVRAAQEAGLDVPRDLSVVGFDDSLLARSVTPALTTVRQDVEAKGRLAARALSDVLAGTREDEPSPVPGTVVLPVELVVRGSTGPAAH</sequence>
<dbReference type="CDD" id="cd06279">
    <property type="entry name" value="PBP1_LacI-like"/>
    <property type="match status" value="1"/>
</dbReference>
<dbReference type="Proteomes" id="UP000604241">
    <property type="component" value="Unassembled WGS sequence"/>
</dbReference>
<feature type="domain" description="HTH lacI-type" evidence="4">
    <location>
        <begin position="4"/>
        <end position="59"/>
    </location>
</feature>